<keyword evidence="5" id="KW-1185">Reference proteome</keyword>
<dbReference type="EMBL" id="KN831990">
    <property type="protein sequence ID" value="KIO01211.1"/>
    <property type="molecule type" value="Genomic_DNA"/>
</dbReference>
<evidence type="ECO:0000313" key="4">
    <source>
        <dbReference type="EMBL" id="KIO01211.1"/>
    </source>
</evidence>
<dbReference type="PANTHER" id="PTHR19303">
    <property type="entry name" value="TRANSPOSON"/>
    <property type="match status" value="1"/>
</dbReference>
<feature type="compositionally biased region" description="Polar residues" evidence="2">
    <location>
        <begin position="18"/>
        <end position="36"/>
    </location>
</feature>
<dbReference type="InParanoid" id="A0A0C3P150"/>
<dbReference type="SMART" id="SM00674">
    <property type="entry name" value="CENPB"/>
    <property type="match status" value="1"/>
</dbReference>
<dbReference type="Pfam" id="PF03184">
    <property type="entry name" value="DDE_1"/>
    <property type="match status" value="1"/>
</dbReference>
<dbReference type="OrthoDB" id="162969at2759"/>
<evidence type="ECO:0000259" key="3">
    <source>
        <dbReference type="PROSITE" id="PS51253"/>
    </source>
</evidence>
<dbReference type="Gene3D" id="1.10.10.60">
    <property type="entry name" value="Homeodomain-like"/>
    <property type="match status" value="1"/>
</dbReference>
<dbReference type="AlphaFoldDB" id="A0A0C3P150"/>
<dbReference type="Pfam" id="PF03221">
    <property type="entry name" value="HTH_Tnp_Tc5"/>
    <property type="match status" value="1"/>
</dbReference>
<reference evidence="4 5" key="1">
    <citation type="submission" date="2014-04" db="EMBL/GenBank/DDBJ databases">
        <authorList>
            <consortium name="DOE Joint Genome Institute"/>
            <person name="Kuo A."/>
            <person name="Kohler A."/>
            <person name="Costa M.D."/>
            <person name="Nagy L.G."/>
            <person name="Floudas D."/>
            <person name="Copeland A."/>
            <person name="Barry K.W."/>
            <person name="Cichocki N."/>
            <person name="Veneault-Fourrey C."/>
            <person name="LaButti K."/>
            <person name="Lindquist E.A."/>
            <person name="Lipzen A."/>
            <person name="Lundell T."/>
            <person name="Morin E."/>
            <person name="Murat C."/>
            <person name="Sun H."/>
            <person name="Tunlid A."/>
            <person name="Henrissat B."/>
            <person name="Grigoriev I.V."/>
            <person name="Hibbett D.S."/>
            <person name="Martin F."/>
            <person name="Nordberg H.P."/>
            <person name="Cantor M.N."/>
            <person name="Hua S.X."/>
        </authorList>
    </citation>
    <scope>NUCLEOTIDE SEQUENCE [LARGE SCALE GENOMIC DNA]</scope>
    <source>
        <strain evidence="4 5">Marx 270</strain>
    </source>
</reference>
<reference evidence="5" key="2">
    <citation type="submission" date="2015-01" db="EMBL/GenBank/DDBJ databases">
        <title>Evolutionary Origins and Diversification of the Mycorrhizal Mutualists.</title>
        <authorList>
            <consortium name="DOE Joint Genome Institute"/>
            <consortium name="Mycorrhizal Genomics Consortium"/>
            <person name="Kohler A."/>
            <person name="Kuo A."/>
            <person name="Nagy L.G."/>
            <person name="Floudas D."/>
            <person name="Copeland A."/>
            <person name="Barry K.W."/>
            <person name="Cichocki N."/>
            <person name="Veneault-Fourrey C."/>
            <person name="LaButti K."/>
            <person name="Lindquist E.A."/>
            <person name="Lipzen A."/>
            <person name="Lundell T."/>
            <person name="Morin E."/>
            <person name="Murat C."/>
            <person name="Riley R."/>
            <person name="Ohm R."/>
            <person name="Sun H."/>
            <person name="Tunlid A."/>
            <person name="Henrissat B."/>
            <person name="Grigoriev I.V."/>
            <person name="Hibbett D.S."/>
            <person name="Martin F."/>
        </authorList>
    </citation>
    <scope>NUCLEOTIDE SEQUENCE [LARGE SCALE GENOMIC DNA]</scope>
    <source>
        <strain evidence="5">Marx 270</strain>
    </source>
</reference>
<feature type="region of interest" description="Disordered" evidence="2">
    <location>
        <begin position="1"/>
        <end position="42"/>
    </location>
</feature>
<dbReference type="InterPro" id="IPR050863">
    <property type="entry name" value="CenT-Element_Derived"/>
</dbReference>
<dbReference type="SUPFAM" id="SSF46689">
    <property type="entry name" value="Homeodomain-like"/>
    <property type="match status" value="1"/>
</dbReference>
<keyword evidence="1" id="KW-0238">DNA-binding</keyword>
<feature type="domain" description="HTH CENPB-type" evidence="3">
    <location>
        <begin position="113"/>
        <end position="186"/>
    </location>
</feature>
<protein>
    <recommendedName>
        <fullName evidence="3">HTH CENPB-type domain-containing protein</fullName>
    </recommendedName>
</protein>
<dbReference type="Proteomes" id="UP000054217">
    <property type="component" value="Unassembled WGS sequence"/>
</dbReference>
<dbReference type="PROSITE" id="PS51253">
    <property type="entry name" value="HTH_CENPB"/>
    <property type="match status" value="1"/>
</dbReference>
<organism evidence="4 5">
    <name type="scientific">Pisolithus tinctorius Marx 270</name>
    <dbReference type="NCBI Taxonomy" id="870435"/>
    <lineage>
        <taxon>Eukaryota</taxon>
        <taxon>Fungi</taxon>
        <taxon>Dikarya</taxon>
        <taxon>Basidiomycota</taxon>
        <taxon>Agaricomycotina</taxon>
        <taxon>Agaricomycetes</taxon>
        <taxon>Agaricomycetidae</taxon>
        <taxon>Boletales</taxon>
        <taxon>Sclerodermatineae</taxon>
        <taxon>Pisolithaceae</taxon>
        <taxon>Pisolithus</taxon>
    </lineage>
</organism>
<dbReference type="HOGENOM" id="CLU_018294_0_1_1"/>
<dbReference type="InterPro" id="IPR009057">
    <property type="entry name" value="Homeodomain-like_sf"/>
</dbReference>
<dbReference type="InterPro" id="IPR004875">
    <property type="entry name" value="DDE_SF_endonuclease_dom"/>
</dbReference>
<evidence type="ECO:0000256" key="2">
    <source>
        <dbReference type="SAM" id="MobiDB-lite"/>
    </source>
</evidence>
<evidence type="ECO:0000256" key="1">
    <source>
        <dbReference type="ARBA" id="ARBA00023125"/>
    </source>
</evidence>
<gene>
    <name evidence="4" type="ORF">M404DRAFT_28939</name>
</gene>
<proteinExistence type="predicted"/>
<accession>A0A0C3P150</accession>
<dbReference type="FunCoup" id="A0A0C3P150">
    <property type="interactions" value="200"/>
</dbReference>
<dbReference type="PANTHER" id="PTHR19303:SF73">
    <property type="entry name" value="PROTEIN PDC2"/>
    <property type="match status" value="1"/>
</dbReference>
<dbReference type="GO" id="GO:0005634">
    <property type="term" value="C:nucleus"/>
    <property type="evidence" value="ECO:0007669"/>
    <property type="project" value="TreeGrafter"/>
</dbReference>
<dbReference type="InterPro" id="IPR006600">
    <property type="entry name" value="HTH_CenpB_DNA-bd_dom"/>
</dbReference>
<evidence type="ECO:0000313" key="5">
    <source>
        <dbReference type="Proteomes" id="UP000054217"/>
    </source>
</evidence>
<sequence>MPAELLTHKPWPKPAPYNQKQQQAGSDSTIRQNAATSAKPIKSKQHTNLTLHDWLTIFEFIDSHPNVSQDRAVEHFKTLQTGALEFTQSTLSWKLKERPELEKCAQSHPNALSGKCPRVVTSPEVEKALIMWVRSMEEKGETINGPMLREKRKRFEDEFNIPEERRLTGDGWISPFCKAYHIKEYWRHGKAASVDIEADRFNFDETSLFAFAPPDRGLATRQMSGKKKEKFQITLGLAVNADGSKKLPLFYIGWSKKPKCFNNKSLQSFGYYYHNNKKAWMTVELFEEWVKILDLKISAQRHFICLLVDNFPGHLISYNPHHIQLEFFEPKMTSFVQPLDAGIIWCFKALYHQAFCRHAIDLDKAGQREIYKINLCEAMLMAKEAWDAVKPQTIQHCWEHTKIQAAKALSSHPTHANPCAWGILRDFAANNSISLPIAETQLQQLLGRSYVDEHWQTVLMAVMNAEGDAVQAMAVVNKLATAATH</sequence>
<dbReference type="GO" id="GO:0003677">
    <property type="term" value="F:DNA binding"/>
    <property type="evidence" value="ECO:0007669"/>
    <property type="project" value="UniProtKB-KW"/>
</dbReference>
<name>A0A0C3P150_PISTI</name>